<evidence type="ECO:0000313" key="5">
    <source>
        <dbReference type="EnsemblMetazoa" id="GPAI031786-PA"/>
    </source>
</evidence>
<dbReference type="Pfam" id="PF15430">
    <property type="entry name" value="SVWC"/>
    <property type="match status" value="1"/>
</dbReference>
<dbReference type="InterPro" id="IPR029277">
    <property type="entry name" value="SVWC_dom"/>
</dbReference>
<organism evidence="5 6">
    <name type="scientific">Glossina pallidipes</name>
    <name type="common">Tsetse fly</name>
    <dbReference type="NCBI Taxonomy" id="7398"/>
    <lineage>
        <taxon>Eukaryota</taxon>
        <taxon>Metazoa</taxon>
        <taxon>Ecdysozoa</taxon>
        <taxon>Arthropoda</taxon>
        <taxon>Hexapoda</taxon>
        <taxon>Insecta</taxon>
        <taxon>Pterygota</taxon>
        <taxon>Neoptera</taxon>
        <taxon>Endopterygota</taxon>
        <taxon>Diptera</taxon>
        <taxon>Brachycera</taxon>
        <taxon>Muscomorpha</taxon>
        <taxon>Hippoboscoidea</taxon>
        <taxon>Glossinidae</taxon>
        <taxon>Glossina</taxon>
    </lineage>
</organism>
<dbReference type="VEuPathDB" id="VectorBase:GPAI031786"/>
<reference evidence="6" key="1">
    <citation type="submission" date="2014-03" db="EMBL/GenBank/DDBJ databases">
        <authorList>
            <person name="Aksoy S."/>
            <person name="Warren W."/>
            <person name="Wilson R.K."/>
        </authorList>
    </citation>
    <scope>NUCLEOTIDE SEQUENCE [LARGE SCALE GENOMIC DNA]</scope>
    <source>
        <strain evidence="6">IAEA</strain>
    </source>
</reference>
<protein>
    <submittedName>
        <fullName evidence="5">SVWC domain-containing protein</fullName>
    </submittedName>
</protein>
<dbReference type="Proteomes" id="UP000092445">
    <property type="component" value="Unassembled WGS sequence"/>
</dbReference>
<comment type="subcellular location">
    <subcellularLocation>
        <location evidence="1">Secreted</location>
    </subcellularLocation>
</comment>
<feature type="chain" id="PRO_5008403379" evidence="3">
    <location>
        <begin position="20"/>
        <end position="157"/>
    </location>
</feature>
<dbReference type="InterPro" id="IPR053308">
    <property type="entry name" value="Vago-like"/>
</dbReference>
<sequence length="157" mass="17521">MKTLLLLTIICGILAFGFAAESRGFYKDPRYPGKCYINENLILSAGEQRRHTDYCARVICRGEGYTTIQTCGVQSAEPPCKLGDYVNPDGDYPDFNLREQLNLFLLISGRYLGHPGKCVINEDLILSAGEEVSNPYVPCGIISCCNNGHVIFRRYDL</sequence>
<reference evidence="5" key="2">
    <citation type="submission" date="2020-05" db="UniProtKB">
        <authorList>
            <consortium name="EnsemblMetazoa"/>
        </authorList>
    </citation>
    <scope>IDENTIFICATION</scope>
    <source>
        <strain evidence="5">IAEA</strain>
    </source>
</reference>
<dbReference type="PANTHER" id="PTHR39957">
    <property type="entry name" value="AT09846P1-RELATED"/>
    <property type="match status" value="1"/>
</dbReference>
<name>A0A1B0A1P8_GLOPL</name>
<dbReference type="EnsemblMetazoa" id="GPAI031786-RA">
    <property type="protein sequence ID" value="GPAI031786-PA"/>
    <property type="gene ID" value="GPAI031786"/>
</dbReference>
<keyword evidence="3" id="KW-0732">Signal</keyword>
<keyword evidence="6" id="KW-1185">Reference proteome</keyword>
<dbReference type="GO" id="GO:0005576">
    <property type="term" value="C:extracellular region"/>
    <property type="evidence" value="ECO:0007669"/>
    <property type="project" value="UniProtKB-SubCell"/>
</dbReference>
<proteinExistence type="predicted"/>
<feature type="domain" description="Single" evidence="4">
    <location>
        <begin position="35"/>
        <end position="97"/>
    </location>
</feature>
<evidence type="ECO:0000256" key="3">
    <source>
        <dbReference type="SAM" id="SignalP"/>
    </source>
</evidence>
<feature type="signal peptide" evidence="3">
    <location>
        <begin position="1"/>
        <end position="19"/>
    </location>
</feature>
<dbReference type="SMART" id="SM01318">
    <property type="entry name" value="SVWC"/>
    <property type="match status" value="1"/>
</dbReference>
<evidence type="ECO:0000256" key="2">
    <source>
        <dbReference type="ARBA" id="ARBA00022525"/>
    </source>
</evidence>
<evidence type="ECO:0000259" key="4">
    <source>
        <dbReference type="SMART" id="SM01318"/>
    </source>
</evidence>
<accession>A0A1B0A1P8</accession>
<evidence type="ECO:0000313" key="6">
    <source>
        <dbReference type="Proteomes" id="UP000092445"/>
    </source>
</evidence>
<dbReference type="PANTHER" id="PTHR39957:SF1">
    <property type="entry name" value="AT09846P1-RELATED"/>
    <property type="match status" value="1"/>
</dbReference>
<keyword evidence="2" id="KW-0964">Secreted</keyword>
<evidence type="ECO:0000256" key="1">
    <source>
        <dbReference type="ARBA" id="ARBA00004613"/>
    </source>
</evidence>
<dbReference type="AlphaFoldDB" id="A0A1B0A1P8"/>